<dbReference type="NCBIfam" id="NF003969">
    <property type="entry name" value="PRK05463.1"/>
    <property type="match status" value="1"/>
</dbReference>
<dbReference type="Proteomes" id="UP000051686">
    <property type="component" value="Unassembled WGS sequence"/>
</dbReference>
<evidence type="ECO:0000313" key="4">
    <source>
        <dbReference type="EMBL" id="KRL05778.1"/>
    </source>
</evidence>
<dbReference type="HAMAP" id="MF_01830">
    <property type="entry name" value="Hydro_lyase"/>
    <property type="match status" value="1"/>
</dbReference>
<comment type="caution">
    <text evidence="4">The sequence shown here is derived from an EMBL/GenBank/DDBJ whole genome shotgun (WGS) entry which is preliminary data.</text>
</comment>
<accession>A0A0R1MKC8</accession>
<dbReference type="FunFam" id="3.30.2040.10:FF:000001">
    <property type="entry name" value="D-glutamate cyclase, mitochondrial"/>
    <property type="match status" value="1"/>
</dbReference>
<gene>
    <name evidence="4" type="ORF">FD46_GL000533</name>
</gene>
<keyword evidence="5" id="KW-1185">Reference proteome</keyword>
<dbReference type="EC" id="4.2.1.-" evidence="3"/>
<dbReference type="GO" id="GO:0016829">
    <property type="term" value="F:lyase activity"/>
    <property type="evidence" value="ECO:0007669"/>
    <property type="project" value="UniProtKB-KW"/>
</dbReference>
<evidence type="ECO:0000313" key="5">
    <source>
        <dbReference type="Proteomes" id="UP000051686"/>
    </source>
</evidence>
<dbReference type="PIRSF" id="PIRSF029755">
    <property type="entry name" value="UCP029755"/>
    <property type="match status" value="1"/>
</dbReference>
<dbReference type="PANTHER" id="PTHR32022">
    <property type="entry name" value="D-GLUTAMATE CYCLASE, MITOCHONDRIAL"/>
    <property type="match status" value="1"/>
</dbReference>
<dbReference type="Gene3D" id="3.30.2040.10">
    <property type="entry name" value="PSTPO5379-like domain"/>
    <property type="match status" value="1"/>
</dbReference>
<dbReference type="Pfam" id="PF07286">
    <property type="entry name" value="D-Glu_cyclase"/>
    <property type="match status" value="1"/>
</dbReference>
<dbReference type="SUPFAM" id="SSF160920">
    <property type="entry name" value="PSTPO5379-like"/>
    <property type="match status" value="1"/>
</dbReference>
<reference evidence="4 5" key="1">
    <citation type="journal article" date="2015" name="Genome Announc.">
        <title>Expanding the biotechnology potential of lactobacilli through comparative genomics of 213 strains and associated genera.</title>
        <authorList>
            <person name="Sun Z."/>
            <person name="Harris H.M."/>
            <person name="McCann A."/>
            <person name="Guo C."/>
            <person name="Argimon S."/>
            <person name="Zhang W."/>
            <person name="Yang X."/>
            <person name="Jeffery I.B."/>
            <person name="Cooney J.C."/>
            <person name="Kagawa T.F."/>
            <person name="Liu W."/>
            <person name="Song Y."/>
            <person name="Salvetti E."/>
            <person name="Wrobel A."/>
            <person name="Rasinkangas P."/>
            <person name="Parkhill J."/>
            <person name="Rea M.C."/>
            <person name="O'Sullivan O."/>
            <person name="Ritari J."/>
            <person name="Douillard F.P."/>
            <person name="Paul Ross R."/>
            <person name="Yang R."/>
            <person name="Briner A.E."/>
            <person name="Felis G.E."/>
            <person name="de Vos W.M."/>
            <person name="Barrangou R."/>
            <person name="Klaenhammer T.R."/>
            <person name="Caufield P.W."/>
            <person name="Cui Y."/>
            <person name="Zhang H."/>
            <person name="O'Toole P.W."/>
        </authorList>
    </citation>
    <scope>NUCLEOTIDE SEQUENCE [LARGE SCALE GENOMIC DNA]</scope>
    <source>
        <strain evidence="4 5">DSM 19972</strain>
    </source>
</reference>
<organism evidence="4 5">
    <name type="scientific">Liquorilactobacillus oeni DSM 19972</name>
    <dbReference type="NCBI Taxonomy" id="1423777"/>
    <lineage>
        <taxon>Bacteria</taxon>
        <taxon>Bacillati</taxon>
        <taxon>Bacillota</taxon>
        <taxon>Bacilli</taxon>
        <taxon>Lactobacillales</taxon>
        <taxon>Lactobacillaceae</taxon>
        <taxon>Liquorilactobacillus</taxon>
    </lineage>
</organism>
<sequence>MIEQINTLSPVELRHLIRKGTYTKPTSGLAPGYTQANLVVLPKSLAYDFLLFTQRNPKPCPVLEVSDVGSRQLHQFAKDIDLANDFPRYRIYKKGILQQEVTSVAPFWRDDLVSFLIGCSFSFESELLAAGIEVRNITQGVNVPMFDTDIPLQSAGHFHGKMVVSMRPIPENQVVKAVKVTADMPRVHGAPIQIGNPEQIGIKDVFKPDYGDPVTINEGEVPVFWPCGVTPQNVIMASKPDFVITHDPGHMLVTDIKNTALKYD</sequence>
<evidence type="ECO:0000256" key="2">
    <source>
        <dbReference type="ARBA" id="ARBA00023239"/>
    </source>
</evidence>
<dbReference type="InterPro" id="IPR009906">
    <property type="entry name" value="D-Glu_cyclase"/>
</dbReference>
<dbReference type="PATRIC" id="fig|1423777.3.peg.553"/>
<keyword evidence="2 3" id="KW-0456">Lyase</keyword>
<dbReference type="STRING" id="1423777.FD46_GL000533"/>
<dbReference type="InterPro" id="IPR038021">
    <property type="entry name" value="Putative_hydro-lyase"/>
</dbReference>
<dbReference type="EMBL" id="AZEH01000020">
    <property type="protein sequence ID" value="KRL05778.1"/>
    <property type="molecule type" value="Genomic_DNA"/>
</dbReference>
<evidence type="ECO:0000256" key="3">
    <source>
        <dbReference type="HAMAP-Rule" id="MF_01830"/>
    </source>
</evidence>
<dbReference type="Gene3D" id="3.40.1640.10">
    <property type="entry name" value="PSTPO5379-like"/>
    <property type="match status" value="1"/>
</dbReference>
<name>A0A0R1MKC8_9LACO</name>
<evidence type="ECO:0000256" key="1">
    <source>
        <dbReference type="ARBA" id="ARBA00007896"/>
    </source>
</evidence>
<dbReference type="AlphaFoldDB" id="A0A0R1MKC8"/>
<protein>
    <recommendedName>
        <fullName evidence="3">Putative hydro-lyase FD46_GL000533</fullName>
        <ecNumber evidence="3">4.2.1.-</ecNumber>
    </recommendedName>
</protein>
<proteinExistence type="inferred from homology"/>
<dbReference type="InterPro" id="IPR016938">
    <property type="entry name" value="UPF0317"/>
</dbReference>
<dbReference type="PANTHER" id="PTHR32022:SF10">
    <property type="entry name" value="D-GLUTAMATE CYCLASE, MITOCHONDRIAL"/>
    <property type="match status" value="1"/>
</dbReference>
<comment type="similarity">
    <text evidence="1 3">Belongs to the D-glutamate cyclase family.</text>
</comment>
<dbReference type="RefSeq" id="WP_169790350.1">
    <property type="nucleotide sequence ID" value="NZ_AZEH01000020.1"/>
</dbReference>